<comment type="caution">
    <text evidence="1">The sequence shown here is derived from an EMBL/GenBank/DDBJ whole genome shotgun (WGS) entry which is preliminary data.</text>
</comment>
<organism evidence="1 2">
    <name type="scientific">Nonomuraea terrae</name>
    <dbReference type="NCBI Taxonomy" id="2530383"/>
    <lineage>
        <taxon>Bacteria</taxon>
        <taxon>Bacillati</taxon>
        <taxon>Actinomycetota</taxon>
        <taxon>Actinomycetes</taxon>
        <taxon>Streptosporangiales</taxon>
        <taxon>Streptosporangiaceae</taxon>
        <taxon>Nonomuraea</taxon>
    </lineage>
</organism>
<dbReference type="Proteomes" id="UP000295302">
    <property type="component" value="Unassembled WGS sequence"/>
</dbReference>
<gene>
    <name evidence="1" type="ORF">E1286_23320</name>
</gene>
<feature type="non-terminal residue" evidence="1">
    <location>
        <position position="1"/>
    </location>
</feature>
<keyword evidence="1" id="KW-0808">Transferase</keyword>
<dbReference type="AlphaFoldDB" id="A0A4R4YL26"/>
<evidence type="ECO:0000313" key="2">
    <source>
        <dbReference type="Proteomes" id="UP000295302"/>
    </source>
</evidence>
<dbReference type="EMBL" id="SMKQ01000074">
    <property type="protein sequence ID" value="TDD45708.1"/>
    <property type="molecule type" value="Genomic_DNA"/>
</dbReference>
<evidence type="ECO:0000313" key="1">
    <source>
        <dbReference type="EMBL" id="TDD45708.1"/>
    </source>
</evidence>
<accession>A0A4R4YL26</accession>
<reference evidence="1 2" key="1">
    <citation type="submission" date="2019-03" db="EMBL/GenBank/DDBJ databases">
        <title>Draft genome sequences of novel Actinobacteria.</title>
        <authorList>
            <person name="Sahin N."/>
            <person name="Ay H."/>
            <person name="Saygin H."/>
        </authorList>
    </citation>
    <scope>NUCLEOTIDE SEQUENCE [LARGE SCALE GENOMIC DNA]</scope>
    <source>
        <strain evidence="1 2">CH32</strain>
    </source>
</reference>
<keyword evidence="2" id="KW-1185">Reference proteome</keyword>
<protein>
    <submittedName>
        <fullName evidence="1">Transferase</fullName>
    </submittedName>
</protein>
<dbReference type="GO" id="GO:0016740">
    <property type="term" value="F:transferase activity"/>
    <property type="evidence" value="ECO:0007669"/>
    <property type="project" value="UniProtKB-KW"/>
</dbReference>
<proteinExistence type="predicted"/>
<sequence length="53" mass="5966">GLGWGALTAEFAWRRVTPGPRTPDEVLRMVLTSVVIPPVACAHRLRGEWKVRR</sequence>
<name>A0A4R4YL26_9ACTN</name>